<evidence type="ECO:0000256" key="2">
    <source>
        <dbReference type="ARBA" id="ARBA00022801"/>
    </source>
</evidence>
<keyword evidence="6" id="KW-1185">Reference proteome</keyword>
<evidence type="ECO:0000313" key="5">
    <source>
        <dbReference type="EMBL" id="KAJ5480608.1"/>
    </source>
</evidence>
<reference evidence="5" key="2">
    <citation type="journal article" date="2023" name="IMA Fungus">
        <title>Comparative genomic study of the Penicillium genus elucidates a diverse pangenome and 15 lateral gene transfer events.</title>
        <authorList>
            <person name="Petersen C."/>
            <person name="Sorensen T."/>
            <person name="Nielsen M.R."/>
            <person name="Sondergaard T.E."/>
            <person name="Sorensen J.L."/>
            <person name="Fitzpatrick D.A."/>
            <person name="Frisvad J.C."/>
            <person name="Nielsen K.L."/>
        </authorList>
    </citation>
    <scope>NUCLEOTIDE SEQUENCE</scope>
    <source>
        <strain evidence="5">IBT 17660</strain>
    </source>
</reference>
<dbReference type="GO" id="GO:0072330">
    <property type="term" value="P:monocarboxylic acid biosynthetic process"/>
    <property type="evidence" value="ECO:0007669"/>
    <property type="project" value="UniProtKB-ARBA"/>
</dbReference>
<name>A0A9X0BS57_9EURO</name>
<keyword evidence="2 3" id="KW-0378">Hydrolase</keyword>
<dbReference type="InterPro" id="IPR002018">
    <property type="entry name" value="CarbesteraseB"/>
</dbReference>
<dbReference type="InterPro" id="IPR029058">
    <property type="entry name" value="AB_hydrolase_fold"/>
</dbReference>
<dbReference type="EC" id="3.1.1.-" evidence="3"/>
<dbReference type="Proteomes" id="UP001147760">
    <property type="component" value="Unassembled WGS sequence"/>
</dbReference>
<proteinExistence type="inferred from homology"/>
<dbReference type="Pfam" id="PF00135">
    <property type="entry name" value="COesterase"/>
    <property type="match status" value="2"/>
</dbReference>
<dbReference type="SUPFAM" id="SSF53474">
    <property type="entry name" value="alpha/beta-Hydrolases"/>
    <property type="match status" value="1"/>
</dbReference>
<gene>
    <name evidence="5" type="ORF">N7530_006117</name>
</gene>
<accession>A0A9X0BS57</accession>
<dbReference type="AlphaFoldDB" id="A0A9X0BS57"/>
<evidence type="ECO:0000256" key="1">
    <source>
        <dbReference type="ARBA" id="ARBA00005964"/>
    </source>
</evidence>
<organism evidence="5 6">
    <name type="scientific">Penicillium desertorum</name>
    <dbReference type="NCBI Taxonomy" id="1303715"/>
    <lineage>
        <taxon>Eukaryota</taxon>
        <taxon>Fungi</taxon>
        <taxon>Dikarya</taxon>
        <taxon>Ascomycota</taxon>
        <taxon>Pezizomycotina</taxon>
        <taxon>Eurotiomycetes</taxon>
        <taxon>Eurotiomycetidae</taxon>
        <taxon>Eurotiales</taxon>
        <taxon>Aspergillaceae</taxon>
        <taxon>Penicillium</taxon>
    </lineage>
</organism>
<dbReference type="GO" id="GO:0017000">
    <property type="term" value="P:antibiotic biosynthetic process"/>
    <property type="evidence" value="ECO:0007669"/>
    <property type="project" value="UniProtKB-ARBA"/>
</dbReference>
<evidence type="ECO:0000259" key="4">
    <source>
        <dbReference type="Pfam" id="PF00135"/>
    </source>
</evidence>
<feature type="domain" description="Carboxylesterase type B" evidence="4">
    <location>
        <begin position="1"/>
        <end position="245"/>
    </location>
</feature>
<evidence type="ECO:0000313" key="6">
    <source>
        <dbReference type="Proteomes" id="UP001147760"/>
    </source>
</evidence>
<reference evidence="5" key="1">
    <citation type="submission" date="2022-12" db="EMBL/GenBank/DDBJ databases">
        <authorList>
            <person name="Petersen C."/>
        </authorList>
    </citation>
    <scope>NUCLEOTIDE SEQUENCE</scope>
    <source>
        <strain evidence="5">IBT 17660</strain>
    </source>
</reference>
<feature type="domain" description="Carboxylesterase type B" evidence="4">
    <location>
        <begin position="254"/>
        <end position="368"/>
    </location>
</feature>
<dbReference type="GO" id="GO:0052689">
    <property type="term" value="F:carboxylic ester hydrolase activity"/>
    <property type="evidence" value="ECO:0007669"/>
    <property type="project" value="TreeGrafter"/>
</dbReference>
<dbReference type="PANTHER" id="PTHR43918">
    <property type="entry name" value="ACETYLCHOLINESTERASE"/>
    <property type="match status" value="1"/>
</dbReference>
<evidence type="ECO:0000256" key="3">
    <source>
        <dbReference type="RuleBase" id="RU361235"/>
    </source>
</evidence>
<dbReference type="InterPro" id="IPR019826">
    <property type="entry name" value="Carboxylesterase_B_AS"/>
</dbReference>
<dbReference type="OrthoDB" id="408631at2759"/>
<dbReference type="InterPro" id="IPR050654">
    <property type="entry name" value="AChE-related_enzymes"/>
</dbReference>
<dbReference type="PANTHER" id="PTHR43918:SF4">
    <property type="entry name" value="CARBOXYLIC ESTER HYDROLASE"/>
    <property type="match status" value="1"/>
</dbReference>
<protein>
    <recommendedName>
        <fullName evidence="3">Carboxylic ester hydrolase</fullName>
        <ecNumber evidence="3">3.1.1.-</ecNumber>
    </recommendedName>
</protein>
<comment type="caution">
    <text evidence="5">The sequence shown here is derived from an EMBL/GenBank/DDBJ whole genome shotgun (WGS) entry which is preliminary data.</text>
</comment>
<dbReference type="PROSITE" id="PS00122">
    <property type="entry name" value="CARBOXYLESTERASE_B_1"/>
    <property type="match status" value="1"/>
</dbReference>
<sequence>MSEDCLYMNIWAPSIEYRGNREVHKAAVMMFIHGGSYDTGGSSVAYYDGTNLVHNHDDLIVITFNYRLNVFGFPNAPDLDPSKQNLGLLDQVDLENRLAIEWVYENIAKFGGDPDRILLFGHSAGAASADIHSYAYPDNPIVSAIALHSGTAPLLTSAPDHRNWNELSTAVGCGVGAQSFQCMKKVPAMQIVETRARGNYTFHPIVDNVLVFSDYAARAEMGKLARLPTLAGITGREYSAFLPLSQTSVDGIAIHVLSQQIFNCPLRESVRIRVDHQVPTWRYVYHGNFTNLSPIPWLGAYHGAEIPMVFGNFNISIPSSAREVEVSQYMQGAWVAFAKDPMGLSEYGWPEFSFDEPTLINLALNNTVQAIFASSSSWDTFCVSI</sequence>
<dbReference type="Gene3D" id="3.40.50.1820">
    <property type="entry name" value="alpha/beta hydrolase"/>
    <property type="match status" value="2"/>
</dbReference>
<dbReference type="EMBL" id="JAPWDO010000003">
    <property type="protein sequence ID" value="KAJ5480608.1"/>
    <property type="molecule type" value="Genomic_DNA"/>
</dbReference>
<comment type="similarity">
    <text evidence="1 3">Belongs to the type-B carboxylesterase/lipase family.</text>
</comment>